<dbReference type="Gene3D" id="3.30.70.940">
    <property type="entry name" value="NusG, N-terminal domain"/>
    <property type="match status" value="1"/>
</dbReference>
<dbReference type="InterPro" id="IPR006645">
    <property type="entry name" value="NGN-like_dom"/>
</dbReference>
<accession>A0A1F5GCV0</accession>
<dbReference type="SUPFAM" id="SSF50104">
    <property type="entry name" value="Translation proteins SH3-like domain"/>
    <property type="match status" value="1"/>
</dbReference>
<name>A0A1F5GCV0_9BACT</name>
<dbReference type="InterPro" id="IPR001062">
    <property type="entry name" value="Transcrpt_antiterm_NusG"/>
</dbReference>
<dbReference type="FunFam" id="2.30.30.30:FF:000002">
    <property type="entry name" value="Transcription termination/antitermination factor NusG"/>
    <property type="match status" value="1"/>
</dbReference>
<dbReference type="PANTHER" id="PTHR30265">
    <property type="entry name" value="RHO-INTERACTING TRANSCRIPTION TERMINATION FACTOR NUSG"/>
    <property type="match status" value="1"/>
</dbReference>
<dbReference type="Proteomes" id="UP000177124">
    <property type="component" value="Unassembled WGS sequence"/>
</dbReference>
<dbReference type="InterPro" id="IPR015869">
    <property type="entry name" value="Transcrpt_antiterm_NusG_bac_CS"/>
</dbReference>
<evidence type="ECO:0000256" key="4">
    <source>
        <dbReference type="ARBA" id="ARBA00023163"/>
    </source>
</evidence>
<gene>
    <name evidence="5" type="primary">nusG</name>
    <name evidence="11" type="ORF">A3D07_00990</name>
</gene>
<dbReference type="HAMAP" id="MF_00948">
    <property type="entry name" value="NusG"/>
    <property type="match status" value="1"/>
</dbReference>
<evidence type="ECO:0000256" key="1">
    <source>
        <dbReference type="ARBA" id="ARBA00022472"/>
    </source>
</evidence>
<evidence type="ECO:0000256" key="3">
    <source>
        <dbReference type="ARBA" id="ARBA00023015"/>
    </source>
</evidence>
<proteinExistence type="inferred from homology"/>
<evidence type="ECO:0000256" key="2">
    <source>
        <dbReference type="ARBA" id="ARBA00022814"/>
    </source>
</evidence>
<dbReference type="GO" id="GO:0006353">
    <property type="term" value="P:DNA-templated transcription termination"/>
    <property type="evidence" value="ECO:0007669"/>
    <property type="project" value="UniProtKB-UniRule"/>
</dbReference>
<evidence type="ECO:0000313" key="12">
    <source>
        <dbReference type="Proteomes" id="UP000177124"/>
    </source>
</evidence>
<feature type="domain" description="NusG-like N-terminal" evidence="9">
    <location>
        <begin position="36"/>
        <end position="144"/>
    </location>
</feature>
<dbReference type="InterPro" id="IPR008991">
    <property type="entry name" value="Translation_prot_SH3-like_sf"/>
</dbReference>
<dbReference type="STRING" id="1797716.A3D07_00990"/>
<dbReference type="InterPro" id="IPR047050">
    <property type="entry name" value="NGN"/>
</dbReference>
<dbReference type="SMART" id="SM00739">
    <property type="entry name" value="KOW"/>
    <property type="match status" value="1"/>
</dbReference>
<keyword evidence="4 5" id="KW-0804">Transcription</keyword>
<feature type="compositionally biased region" description="Polar residues" evidence="8">
    <location>
        <begin position="1"/>
        <end position="11"/>
    </location>
</feature>
<dbReference type="EMBL" id="MFBF01000069">
    <property type="protein sequence ID" value="OGD89647.1"/>
    <property type="molecule type" value="Genomic_DNA"/>
</dbReference>
<dbReference type="SUPFAM" id="SSF82679">
    <property type="entry name" value="N-utilization substance G protein NusG, N-terminal domain"/>
    <property type="match status" value="1"/>
</dbReference>
<dbReference type="AlphaFoldDB" id="A0A1F5GCV0"/>
<dbReference type="SMART" id="SM00738">
    <property type="entry name" value="NGN"/>
    <property type="match status" value="1"/>
</dbReference>
<comment type="caution">
    <text evidence="11">The sequence shown here is derived from an EMBL/GenBank/DDBJ whole genome shotgun (WGS) entry which is preliminary data.</text>
</comment>
<dbReference type="GO" id="GO:0031564">
    <property type="term" value="P:transcription antitermination"/>
    <property type="evidence" value="ECO:0007669"/>
    <property type="project" value="UniProtKB-UniRule"/>
</dbReference>
<dbReference type="Gene3D" id="2.30.30.30">
    <property type="match status" value="1"/>
</dbReference>
<dbReference type="PANTHER" id="PTHR30265:SF2">
    <property type="entry name" value="TRANSCRIPTION TERMINATION_ANTITERMINATION PROTEIN NUSG"/>
    <property type="match status" value="1"/>
</dbReference>
<dbReference type="CDD" id="cd06091">
    <property type="entry name" value="KOW_NusG"/>
    <property type="match status" value="1"/>
</dbReference>
<organism evidence="11 12">
    <name type="scientific">Candidatus Curtissbacteria bacterium RIFCSPHIGHO2_02_FULL_42_15</name>
    <dbReference type="NCBI Taxonomy" id="1797716"/>
    <lineage>
        <taxon>Bacteria</taxon>
        <taxon>Candidatus Curtissiibacteriota</taxon>
    </lineage>
</organism>
<evidence type="ECO:0000313" key="11">
    <source>
        <dbReference type="EMBL" id="OGD89647.1"/>
    </source>
</evidence>
<keyword evidence="1 5" id="KW-0806">Transcription termination</keyword>
<dbReference type="Pfam" id="PF02357">
    <property type="entry name" value="NusG"/>
    <property type="match status" value="1"/>
</dbReference>
<keyword evidence="2 5" id="KW-0889">Transcription antitermination</keyword>
<feature type="domain" description="KOW" evidence="10">
    <location>
        <begin position="154"/>
        <end position="181"/>
    </location>
</feature>
<protein>
    <recommendedName>
        <fullName evidence="5 6">Transcription termination/antitermination protein NusG</fullName>
    </recommendedName>
</protein>
<evidence type="ECO:0000256" key="7">
    <source>
        <dbReference type="RuleBase" id="RU000538"/>
    </source>
</evidence>
<dbReference type="InterPro" id="IPR043425">
    <property type="entry name" value="NusG-like"/>
</dbReference>
<dbReference type="NCBIfam" id="TIGR00922">
    <property type="entry name" value="nusG"/>
    <property type="match status" value="1"/>
</dbReference>
<evidence type="ECO:0000259" key="10">
    <source>
        <dbReference type="SMART" id="SM00739"/>
    </source>
</evidence>
<dbReference type="CDD" id="cd09891">
    <property type="entry name" value="NGN_Bact_1"/>
    <property type="match status" value="1"/>
</dbReference>
<dbReference type="InterPro" id="IPR014722">
    <property type="entry name" value="Rib_uL2_dom2"/>
</dbReference>
<dbReference type="GO" id="GO:0006354">
    <property type="term" value="P:DNA-templated transcription elongation"/>
    <property type="evidence" value="ECO:0007669"/>
    <property type="project" value="UniProtKB-UniRule"/>
</dbReference>
<dbReference type="InterPro" id="IPR005824">
    <property type="entry name" value="KOW"/>
</dbReference>
<evidence type="ECO:0000259" key="9">
    <source>
        <dbReference type="SMART" id="SM00738"/>
    </source>
</evidence>
<reference evidence="11 12" key="1">
    <citation type="journal article" date="2016" name="Nat. Commun.">
        <title>Thousands of microbial genomes shed light on interconnected biogeochemical processes in an aquifer system.</title>
        <authorList>
            <person name="Anantharaman K."/>
            <person name="Brown C.T."/>
            <person name="Hug L.A."/>
            <person name="Sharon I."/>
            <person name="Castelle C.J."/>
            <person name="Probst A.J."/>
            <person name="Thomas B.C."/>
            <person name="Singh A."/>
            <person name="Wilkins M.J."/>
            <person name="Karaoz U."/>
            <person name="Brodie E.L."/>
            <person name="Williams K.H."/>
            <person name="Hubbard S.S."/>
            <person name="Banfield J.F."/>
        </authorList>
    </citation>
    <scope>NUCLEOTIDE SEQUENCE [LARGE SCALE GENOMIC DNA]</scope>
</reference>
<dbReference type="PROSITE" id="PS01014">
    <property type="entry name" value="NUSG"/>
    <property type="match status" value="1"/>
</dbReference>
<dbReference type="GO" id="GO:0005829">
    <property type="term" value="C:cytosol"/>
    <property type="evidence" value="ECO:0007669"/>
    <property type="project" value="TreeGrafter"/>
</dbReference>
<feature type="region of interest" description="Disordered" evidence="8">
    <location>
        <begin position="1"/>
        <end position="35"/>
    </location>
</feature>
<comment type="similarity">
    <text evidence="5 7">Belongs to the NusG family.</text>
</comment>
<evidence type="ECO:0000256" key="5">
    <source>
        <dbReference type="HAMAP-Rule" id="MF_00948"/>
    </source>
</evidence>
<dbReference type="PRINTS" id="PR00338">
    <property type="entry name" value="NUSGTNSCPFCT"/>
</dbReference>
<keyword evidence="3 5" id="KW-0805">Transcription regulation</keyword>
<sequence>MDQSSDSSQPSELVEPVETDQPQKPQPTSPAKDVKGTRWYVVHTYSGHETKVAQTLNQRIESQRLQGKILDILVPTQEKIEIKEGKKNTVREKIFPGYILIKMIMDDATWLAVRTTPGITSFVGMSNKPTPLPESEVSSIQKFMTMEAPKFKTTFSEGEAVKIVDGPFAEFLGSISEIDEAKGKLKVLVSIFGRETPVELDFLQVAKL</sequence>
<dbReference type="InterPro" id="IPR036735">
    <property type="entry name" value="NGN_dom_sf"/>
</dbReference>
<evidence type="ECO:0000256" key="8">
    <source>
        <dbReference type="SAM" id="MobiDB-lite"/>
    </source>
</evidence>
<dbReference type="GO" id="GO:0032784">
    <property type="term" value="P:regulation of DNA-templated transcription elongation"/>
    <property type="evidence" value="ECO:0007669"/>
    <property type="project" value="InterPro"/>
</dbReference>
<comment type="function">
    <text evidence="5 7">Participates in transcription elongation, termination and antitermination.</text>
</comment>
<evidence type="ECO:0000256" key="6">
    <source>
        <dbReference type="NCBIfam" id="TIGR00922"/>
    </source>
</evidence>